<dbReference type="InterPro" id="IPR001753">
    <property type="entry name" value="Enoyl-CoA_hydra/iso"/>
</dbReference>
<dbReference type="Pfam" id="PF00378">
    <property type="entry name" value="ECH_1"/>
    <property type="match status" value="1"/>
</dbReference>
<gene>
    <name evidence="8" type="ORF">MPHL21000_25360</name>
</gene>
<evidence type="ECO:0000256" key="2">
    <source>
        <dbReference type="ARBA" id="ARBA00005254"/>
    </source>
</evidence>
<dbReference type="AlphaFoldDB" id="A0A5N5UR30"/>
<proteinExistence type="inferred from homology"/>
<evidence type="ECO:0000313" key="9">
    <source>
        <dbReference type="Proteomes" id="UP000325690"/>
    </source>
</evidence>
<comment type="caution">
    <text evidence="8">The sequence shown here is derived from an EMBL/GenBank/DDBJ whole genome shotgun (WGS) entry which is preliminary data.</text>
</comment>
<dbReference type="Proteomes" id="UP000325690">
    <property type="component" value="Unassembled WGS sequence"/>
</dbReference>
<organism evidence="8 9">
    <name type="scientific">Mycolicibacterium phlei DSM 43239 = CCUG 21000</name>
    <dbReference type="NCBI Taxonomy" id="1226750"/>
    <lineage>
        <taxon>Bacteria</taxon>
        <taxon>Bacillati</taxon>
        <taxon>Actinomycetota</taxon>
        <taxon>Actinomycetes</taxon>
        <taxon>Mycobacteriales</taxon>
        <taxon>Mycobacteriaceae</taxon>
        <taxon>Mycolicibacterium</taxon>
    </lineage>
</organism>
<comment type="catalytic activity">
    <reaction evidence="6">
        <text>a 4-saturated-(3S)-3-hydroxyacyl-CoA = a (3E)-enoyl-CoA + H2O</text>
        <dbReference type="Rhea" id="RHEA:20724"/>
        <dbReference type="ChEBI" id="CHEBI:15377"/>
        <dbReference type="ChEBI" id="CHEBI:58521"/>
        <dbReference type="ChEBI" id="CHEBI:137480"/>
        <dbReference type="EC" id="4.2.1.17"/>
    </reaction>
</comment>
<dbReference type="InterPro" id="IPR029045">
    <property type="entry name" value="ClpP/crotonase-like_dom_sf"/>
</dbReference>
<keyword evidence="4" id="KW-0443">Lipid metabolism</keyword>
<dbReference type="SUPFAM" id="SSF52096">
    <property type="entry name" value="ClpP/crotonase"/>
    <property type="match status" value="1"/>
</dbReference>
<comment type="function">
    <text evidence="1">Could possibly oxidize fatty acids using specific components.</text>
</comment>
<evidence type="ECO:0000256" key="1">
    <source>
        <dbReference type="ARBA" id="ARBA00002994"/>
    </source>
</evidence>
<keyword evidence="9" id="KW-1185">Reference proteome</keyword>
<sequence>MMLFSACENANTVNGERLMVDLEFDDGLAVITIDRPEARNAIAPETMAQLDAALDKAEGASALVLKGAGDRAFVSGGDLKQLAALRTEEEAAAMAREMRAVCDKIVAFPGVTVAVLNGHALGGGAEFATAADIRLAADDIKIGFNQVALEIMPAWGGAERLVALVGYSRALLLAGTGQILTAAEAERVGLVDRVLPRATFDEDWRAIARRLAHRPAGEIKKVMKGASVDEAVAAFARLWVSDEHWAAADKAMNRGK</sequence>
<dbReference type="PANTHER" id="PTHR11941:SF54">
    <property type="entry name" value="ENOYL-COA HYDRATASE, MITOCHONDRIAL"/>
    <property type="match status" value="1"/>
</dbReference>
<keyword evidence="3" id="KW-0276">Fatty acid metabolism</keyword>
<evidence type="ECO:0000256" key="6">
    <source>
        <dbReference type="ARBA" id="ARBA00023717"/>
    </source>
</evidence>
<accession>A0A5N5UR30</accession>
<evidence type="ECO:0000256" key="3">
    <source>
        <dbReference type="ARBA" id="ARBA00022832"/>
    </source>
</evidence>
<protein>
    <submittedName>
        <fullName evidence="8">Enoyl-CoA hydratase</fullName>
    </submittedName>
</protein>
<dbReference type="PANTHER" id="PTHR11941">
    <property type="entry name" value="ENOYL-COA HYDRATASE-RELATED"/>
    <property type="match status" value="1"/>
</dbReference>
<evidence type="ECO:0000313" key="8">
    <source>
        <dbReference type="EMBL" id="KAB7750959.1"/>
    </source>
</evidence>
<dbReference type="GO" id="GO:0004300">
    <property type="term" value="F:enoyl-CoA hydratase activity"/>
    <property type="evidence" value="ECO:0007669"/>
    <property type="project" value="UniProtKB-EC"/>
</dbReference>
<dbReference type="InterPro" id="IPR018376">
    <property type="entry name" value="Enoyl-CoA_hyd/isom_CS"/>
</dbReference>
<evidence type="ECO:0000256" key="5">
    <source>
        <dbReference type="ARBA" id="ARBA00023709"/>
    </source>
</evidence>
<comment type="similarity">
    <text evidence="2 7">Belongs to the enoyl-CoA hydratase/isomerase family.</text>
</comment>
<dbReference type="GO" id="GO:0006635">
    <property type="term" value="P:fatty acid beta-oxidation"/>
    <property type="evidence" value="ECO:0007669"/>
    <property type="project" value="TreeGrafter"/>
</dbReference>
<evidence type="ECO:0000256" key="4">
    <source>
        <dbReference type="ARBA" id="ARBA00023098"/>
    </source>
</evidence>
<evidence type="ECO:0000256" key="7">
    <source>
        <dbReference type="RuleBase" id="RU003707"/>
    </source>
</evidence>
<dbReference type="EMBL" id="ANBP01000056">
    <property type="protein sequence ID" value="KAB7750959.1"/>
    <property type="molecule type" value="Genomic_DNA"/>
</dbReference>
<reference evidence="8 9" key="1">
    <citation type="submission" date="2012-10" db="EMBL/GenBank/DDBJ databases">
        <title>The draft sequence of the Mycobacterium pheli genome.</title>
        <authorList>
            <person name="Pettersson B.M.F."/>
            <person name="Das S."/>
            <person name="Dasgupta S."/>
            <person name="Bhattacharya A."/>
            <person name="Kirsebom L.A."/>
        </authorList>
    </citation>
    <scope>NUCLEOTIDE SEQUENCE [LARGE SCALE GENOMIC DNA]</scope>
    <source>
        <strain evidence="8 9">CCUG 21000</strain>
    </source>
</reference>
<dbReference type="Gene3D" id="3.90.226.10">
    <property type="entry name" value="2-enoyl-CoA Hydratase, Chain A, domain 1"/>
    <property type="match status" value="1"/>
</dbReference>
<dbReference type="PROSITE" id="PS00166">
    <property type="entry name" value="ENOYL_COA_HYDRATASE"/>
    <property type="match status" value="1"/>
</dbReference>
<name>A0A5N5UR30_MYCPH</name>
<dbReference type="CDD" id="cd06558">
    <property type="entry name" value="crotonase-like"/>
    <property type="match status" value="1"/>
</dbReference>
<comment type="catalytic activity">
    <reaction evidence="5">
        <text>a (3S)-3-hydroxyacyl-CoA = a (2E)-enoyl-CoA + H2O</text>
        <dbReference type="Rhea" id="RHEA:16105"/>
        <dbReference type="ChEBI" id="CHEBI:15377"/>
        <dbReference type="ChEBI" id="CHEBI:57318"/>
        <dbReference type="ChEBI" id="CHEBI:58856"/>
        <dbReference type="EC" id="4.2.1.17"/>
    </reaction>
</comment>